<organism evidence="3 4">
    <name type="scientific">Photobacterium aphoticum</name>
    <dbReference type="NCBI Taxonomy" id="754436"/>
    <lineage>
        <taxon>Bacteria</taxon>
        <taxon>Pseudomonadati</taxon>
        <taxon>Pseudomonadota</taxon>
        <taxon>Gammaproteobacteria</taxon>
        <taxon>Vibrionales</taxon>
        <taxon>Vibrionaceae</taxon>
        <taxon>Photobacterium</taxon>
    </lineage>
</organism>
<name>A0A090R431_9GAMM</name>
<dbReference type="InterPro" id="IPR014746">
    <property type="entry name" value="Gln_synth/guanido_kin_cat_dom"/>
</dbReference>
<evidence type="ECO:0000259" key="2">
    <source>
        <dbReference type="Pfam" id="PF00120"/>
    </source>
</evidence>
<reference evidence="3 4" key="1">
    <citation type="journal article" date="2014" name="Genome Announc.">
        <title>Draft Genome Sequences of Two Vibrionaceae Species, Vibrio ponticus C121 and Photobacterium aphoticum C119, Isolated as Coral Reef Microbiota.</title>
        <authorList>
            <person name="Al-saari N."/>
            <person name="Meirelles P.M."/>
            <person name="Mino S."/>
            <person name="Suda W."/>
            <person name="Oshima K."/>
            <person name="Hattori M."/>
            <person name="Ohkuma M."/>
            <person name="Thompson F.L."/>
            <person name="Gomez-Gil B."/>
            <person name="Sawabe T."/>
            <person name="Sawabe T."/>
        </authorList>
    </citation>
    <scope>NUCLEOTIDE SEQUENCE [LARGE SCALE GENOMIC DNA]</scope>
    <source>
        <strain evidence="3 4">JCM 19237</strain>
    </source>
</reference>
<dbReference type="eggNOG" id="COG0174">
    <property type="taxonomic scope" value="Bacteria"/>
</dbReference>
<dbReference type="Gene3D" id="3.30.590.10">
    <property type="entry name" value="Glutamine synthetase/guanido kinase, catalytic domain"/>
    <property type="match status" value="1"/>
</dbReference>
<dbReference type="GO" id="GO:0004356">
    <property type="term" value="F:glutamine synthetase activity"/>
    <property type="evidence" value="ECO:0007669"/>
    <property type="project" value="InterPro"/>
</dbReference>
<evidence type="ECO:0000313" key="3">
    <source>
        <dbReference type="EMBL" id="GAL02387.1"/>
    </source>
</evidence>
<comment type="caution">
    <text evidence="3">The sequence shown here is derived from an EMBL/GenBank/DDBJ whole genome shotgun (WGS) entry which is preliminary data.</text>
</comment>
<dbReference type="AlphaFoldDB" id="A0A090R431"/>
<dbReference type="Pfam" id="PF00120">
    <property type="entry name" value="Gln-synt_C"/>
    <property type="match status" value="1"/>
</dbReference>
<dbReference type="EMBL" id="BBMN01000001">
    <property type="protein sequence ID" value="GAL02387.1"/>
    <property type="molecule type" value="Genomic_DNA"/>
</dbReference>
<proteinExistence type="inferred from homology"/>
<dbReference type="Proteomes" id="UP000029227">
    <property type="component" value="Unassembled WGS sequence"/>
</dbReference>
<dbReference type="STRING" id="754436.JCM19237_5280"/>
<comment type="similarity">
    <text evidence="1">Belongs to the glutamine synthetase family.</text>
</comment>
<accession>A0A090R431</accession>
<gene>
    <name evidence="3" type="ORF">JCM19237_5280</name>
</gene>
<evidence type="ECO:0000313" key="4">
    <source>
        <dbReference type="Proteomes" id="UP000029227"/>
    </source>
</evidence>
<sequence>MPIEGNAYSQRHASELALPRSLWDATQRFKHSDAAKQLFGNDFVEHFAASREWEEQECRKHVSDWELNRYFEII</sequence>
<feature type="domain" description="GS catalytic" evidence="2">
    <location>
        <begin position="2"/>
        <end position="70"/>
    </location>
</feature>
<dbReference type="SUPFAM" id="SSF55931">
    <property type="entry name" value="Glutamine synthetase/guanido kinase"/>
    <property type="match status" value="1"/>
</dbReference>
<dbReference type="InterPro" id="IPR008146">
    <property type="entry name" value="Gln_synth_cat_dom"/>
</dbReference>
<protein>
    <submittedName>
        <fullName evidence="3">Glutamine synthetase family protein</fullName>
    </submittedName>
</protein>
<evidence type="ECO:0000256" key="1">
    <source>
        <dbReference type="RuleBase" id="RU000384"/>
    </source>
</evidence>